<dbReference type="EMBL" id="BLIY01000023">
    <property type="protein sequence ID" value="GFE55627.1"/>
    <property type="molecule type" value="Genomic_DNA"/>
</dbReference>
<dbReference type="Gene3D" id="3.30.1240.10">
    <property type="match status" value="1"/>
</dbReference>
<keyword evidence="1" id="KW-0378">Hydrolase</keyword>
<dbReference type="Pfam" id="PF08282">
    <property type="entry name" value="Hydrolase_3"/>
    <property type="match status" value="1"/>
</dbReference>
<dbReference type="InterPro" id="IPR023214">
    <property type="entry name" value="HAD_sf"/>
</dbReference>
<dbReference type="SUPFAM" id="SSF56784">
    <property type="entry name" value="HAD-like"/>
    <property type="match status" value="1"/>
</dbReference>
<keyword evidence="2" id="KW-1185">Reference proteome</keyword>
<protein>
    <submittedName>
        <fullName evidence="1">Haloacid dehalogenase-like hydrolase family member protein, putative</fullName>
    </submittedName>
</protein>
<dbReference type="GO" id="GO:0005829">
    <property type="term" value="C:cytosol"/>
    <property type="evidence" value="ECO:0007669"/>
    <property type="project" value="TreeGrafter"/>
</dbReference>
<dbReference type="Gene3D" id="3.40.50.1000">
    <property type="entry name" value="HAD superfamily/HAD-like"/>
    <property type="match status" value="1"/>
</dbReference>
<accession>A0A9W5TCC9</accession>
<dbReference type="PANTHER" id="PTHR10000:SF8">
    <property type="entry name" value="HAD SUPERFAMILY HYDROLASE-LIKE, TYPE 3"/>
    <property type="match status" value="1"/>
</dbReference>
<evidence type="ECO:0000313" key="2">
    <source>
        <dbReference type="Proteomes" id="UP001057455"/>
    </source>
</evidence>
<comment type="caution">
    <text evidence="1">The sequence shown here is derived from an EMBL/GenBank/DDBJ whole genome shotgun (WGS) entry which is preliminary data.</text>
</comment>
<reference evidence="1" key="1">
    <citation type="submission" date="2019-12" db="EMBL/GenBank/DDBJ databases">
        <title>Genome sequence of Babesia ovis.</title>
        <authorList>
            <person name="Yamagishi J."/>
            <person name="Sevinc F."/>
            <person name="Xuan X."/>
        </authorList>
    </citation>
    <scope>NUCLEOTIDE SEQUENCE</scope>
    <source>
        <strain evidence="1">Selcuk</strain>
    </source>
</reference>
<dbReference type="GO" id="GO:0000287">
    <property type="term" value="F:magnesium ion binding"/>
    <property type="evidence" value="ECO:0007669"/>
    <property type="project" value="TreeGrafter"/>
</dbReference>
<sequence length="139" mass="15636">MKYRDYDYLPTLDPYDVKYFKILSVAIRHSNDLLKELHGFEGKYKTIPISLGYHKFVPPNVNKAFGIEQLMKYYGTTIKNCGAIGDNFNDIEMLTSCPQSYAVGNATDAAKDAAANVVDVRYDQAAFATVMKKLYGIDV</sequence>
<organism evidence="1 2">
    <name type="scientific">Babesia ovis</name>
    <dbReference type="NCBI Taxonomy" id="5869"/>
    <lineage>
        <taxon>Eukaryota</taxon>
        <taxon>Sar</taxon>
        <taxon>Alveolata</taxon>
        <taxon>Apicomplexa</taxon>
        <taxon>Aconoidasida</taxon>
        <taxon>Piroplasmida</taxon>
        <taxon>Babesiidae</taxon>
        <taxon>Babesia</taxon>
    </lineage>
</organism>
<proteinExistence type="predicted"/>
<dbReference type="PANTHER" id="PTHR10000">
    <property type="entry name" value="PHOSPHOSERINE PHOSPHATASE"/>
    <property type="match status" value="1"/>
</dbReference>
<dbReference type="AlphaFoldDB" id="A0A9W5TCC9"/>
<dbReference type="InterPro" id="IPR036412">
    <property type="entry name" value="HAD-like_sf"/>
</dbReference>
<name>A0A9W5TCC9_BABOV</name>
<gene>
    <name evidence="1" type="ORF">BaOVIS_030310</name>
</gene>
<evidence type="ECO:0000313" key="1">
    <source>
        <dbReference type="EMBL" id="GFE55627.1"/>
    </source>
</evidence>
<dbReference type="GO" id="GO:0016791">
    <property type="term" value="F:phosphatase activity"/>
    <property type="evidence" value="ECO:0007669"/>
    <property type="project" value="TreeGrafter"/>
</dbReference>
<dbReference type="Proteomes" id="UP001057455">
    <property type="component" value="Unassembled WGS sequence"/>
</dbReference>